<evidence type="ECO:0000313" key="2">
    <source>
        <dbReference type="EMBL" id="EFC87683.1"/>
    </source>
</evidence>
<dbReference type="EMBL" id="ACDX02000016">
    <property type="protein sequence ID" value="EFC87683.1"/>
    <property type="molecule type" value="Genomic_DNA"/>
</dbReference>
<feature type="region of interest" description="Disordered" evidence="1">
    <location>
        <begin position="1"/>
        <end position="45"/>
    </location>
</feature>
<gene>
    <name evidence="2" type="ORF">NEIMUCOT_05908</name>
</gene>
<protein>
    <submittedName>
        <fullName evidence="2">Uncharacterized protein</fullName>
    </submittedName>
</protein>
<dbReference type="AlphaFoldDB" id="D2ZZ39"/>
<comment type="caution">
    <text evidence="2">The sequence shown here is derived from an EMBL/GenBank/DDBJ whole genome shotgun (WGS) entry which is preliminary data.</text>
</comment>
<dbReference type="STRING" id="546266.NEIMUCOT_05908"/>
<sequence>MNLNRYISRHSRAGGNPLIKLSSSDLNSDCPNSEMDSRLRGNDAE</sequence>
<feature type="compositionally biased region" description="Basic and acidic residues" evidence="1">
    <location>
        <begin position="35"/>
        <end position="45"/>
    </location>
</feature>
<dbReference type="Proteomes" id="UP000003344">
    <property type="component" value="Unassembled WGS sequence"/>
</dbReference>
<evidence type="ECO:0000313" key="3">
    <source>
        <dbReference type="Proteomes" id="UP000003344"/>
    </source>
</evidence>
<name>D2ZZ39_NEIM2</name>
<feature type="compositionally biased region" description="Polar residues" evidence="1">
    <location>
        <begin position="21"/>
        <end position="31"/>
    </location>
</feature>
<proteinExistence type="predicted"/>
<evidence type="ECO:0000256" key="1">
    <source>
        <dbReference type="SAM" id="MobiDB-lite"/>
    </source>
</evidence>
<reference evidence="2 3" key="1">
    <citation type="submission" date="2009-10" db="EMBL/GenBank/DDBJ databases">
        <authorList>
            <person name="Weinstock G."/>
            <person name="Sodergren E."/>
            <person name="Clifton S."/>
            <person name="Fulton L."/>
            <person name="Fulton B."/>
            <person name="Courtney L."/>
            <person name="Fronick C."/>
            <person name="Harrison M."/>
            <person name="Strong C."/>
            <person name="Farmer C."/>
            <person name="Delahaunty K."/>
            <person name="Markovic C."/>
            <person name="Hall O."/>
            <person name="Minx P."/>
            <person name="Tomlinson C."/>
            <person name="Mitreva M."/>
            <person name="Nelson J."/>
            <person name="Hou S."/>
            <person name="Wollam A."/>
            <person name="Pepin K.H."/>
            <person name="Johnson M."/>
            <person name="Bhonagiri V."/>
            <person name="Nash W.E."/>
            <person name="Warren W."/>
            <person name="Chinwalla A."/>
            <person name="Mardis E.R."/>
            <person name="Wilson R.K."/>
        </authorList>
    </citation>
    <scope>NUCLEOTIDE SEQUENCE [LARGE SCALE GENOMIC DNA]</scope>
    <source>
        <strain evidence="3">ATCC 25996 / DSM 4631 / NCTC 10774 / M26</strain>
    </source>
</reference>
<accession>D2ZZ39</accession>
<organism evidence="2 3">
    <name type="scientific">Neisseria mucosa (strain ATCC 25996 / DSM 4631 / NCTC 10774 / M26)</name>
    <dbReference type="NCBI Taxonomy" id="546266"/>
    <lineage>
        <taxon>Bacteria</taxon>
        <taxon>Pseudomonadati</taxon>
        <taxon>Pseudomonadota</taxon>
        <taxon>Betaproteobacteria</taxon>
        <taxon>Neisseriales</taxon>
        <taxon>Neisseriaceae</taxon>
        <taxon>Neisseria</taxon>
    </lineage>
</organism>